<keyword evidence="3" id="KW-1185">Reference proteome</keyword>
<feature type="compositionally biased region" description="Polar residues" evidence="1">
    <location>
        <begin position="61"/>
        <end position="71"/>
    </location>
</feature>
<dbReference type="HOGENOM" id="CLU_2559099_0_0_1"/>
<dbReference type="EMBL" id="KN833019">
    <property type="protein sequence ID" value="KIM78065.1"/>
    <property type="molecule type" value="Genomic_DNA"/>
</dbReference>
<name>A0A0C3EZV2_PILCF</name>
<feature type="region of interest" description="Disordered" evidence="1">
    <location>
        <begin position="37"/>
        <end position="82"/>
    </location>
</feature>
<dbReference type="Proteomes" id="UP000054166">
    <property type="component" value="Unassembled WGS sequence"/>
</dbReference>
<proteinExistence type="predicted"/>
<reference evidence="2 3" key="1">
    <citation type="submission" date="2014-04" db="EMBL/GenBank/DDBJ databases">
        <authorList>
            <consortium name="DOE Joint Genome Institute"/>
            <person name="Kuo A."/>
            <person name="Tarkka M."/>
            <person name="Buscot F."/>
            <person name="Kohler A."/>
            <person name="Nagy L.G."/>
            <person name="Floudas D."/>
            <person name="Copeland A."/>
            <person name="Barry K.W."/>
            <person name="Cichocki N."/>
            <person name="Veneault-Fourrey C."/>
            <person name="LaButti K."/>
            <person name="Lindquist E.A."/>
            <person name="Lipzen A."/>
            <person name="Lundell T."/>
            <person name="Morin E."/>
            <person name="Murat C."/>
            <person name="Sun H."/>
            <person name="Tunlid A."/>
            <person name="Henrissat B."/>
            <person name="Grigoriev I.V."/>
            <person name="Hibbett D.S."/>
            <person name="Martin F."/>
            <person name="Nordberg H.P."/>
            <person name="Cantor M.N."/>
            <person name="Hua S.X."/>
        </authorList>
    </citation>
    <scope>NUCLEOTIDE SEQUENCE [LARGE SCALE GENOMIC DNA]</scope>
    <source>
        <strain evidence="2 3">F 1598</strain>
    </source>
</reference>
<sequence length="82" mass="8790">MWKNATIDDRRYHVTCDTEAVTSANDLLAACLRNELASGSRGGTPEVHPSRSTLPKHGARSSHSPSLQSKPGGTKCEVENIS</sequence>
<dbReference type="InParanoid" id="A0A0C3EZV2"/>
<accession>A0A0C3EZV2</accession>
<reference evidence="3" key="2">
    <citation type="submission" date="2015-01" db="EMBL/GenBank/DDBJ databases">
        <title>Evolutionary Origins and Diversification of the Mycorrhizal Mutualists.</title>
        <authorList>
            <consortium name="DOE Joint Genome Institute"/>
            <consortium name="Mycorrhizal Genomics Consortium"/>
            <person name="Kohler A."/>
            <person name="Kuo A."/>
            <person name="Nagy L.G."/>
            <person name="Floudas D."/>
            <person name="Copeland A."/>
            <person name="Barry K.W."/>
            <person name="Cichocki N."/>
            <person name="Veneault-Fourrey C."/>
            <person name="LaButti K."/>
            <person name="Lindquist E.A."/>
            <person name="Lipzen A."/>
            <person name="Lundell T."/>
            <person name="Morin E."/>
            <person name="Murat C."/>
            <person name="Riley R."/>
            <person name="Ohm R."/>
            <person name="Sun H."/>
            <person name="Tunlid A."/>
            <person name="Henrissat B."/>
            <person name="Grigoriev I.V."/>
            <person name="Hibbett D.S."/>
            <person name="Martin F."/>
        </authorList>
    </citation>
    <scope>NUCLEOTIDE SEQUENCE [LARGE SCALE GENOMIC DNA]</scope>
    <source>
        <strain evidence="3">F 1598</strain>
    </source>
</reference>
<gene>
    <name evidence="2" type="ORF">PILCRDRAFT_824778</name>
</gene>
<evidence type="ECO:0000256" key="1">
    <source>
        <dbReference type="SAM" id="MobiDB-lite"/>
    </source>
</evidence>
<evidence type="ECO:0000313" key="3">
    <source>
        <dbReference type="Proteomes" id="UP000054166"/>
    </source>
</evidence>
<protein>
    <submittedName>
        <fullName evidence="2">Uncharacterized protein</fullName>
    </submittedName>
</protein>
<evidence type="ECO:0000313" key="2">
    <source>
        <dbReference type="EMBL" id="KIM78065.1"/>
    </source>
</evidence>
<organism evidence="2 3">
    <name type="scientific">Piloderma croceum (strain F 1598)</name>
    <dbReference type="NCBI Taxonomy" id="765440"/>
    <lineage>
        <taxon>Eukaryota</taxon>
        <taxon>Fungi</taxon>
        <taxon>Dikarya</taxon>
        <taxon>Basidiomycota</taxon>
        <taxon>Agaricomycotina</taxon>
        <taxon>Agaricomycetes</taxon>
        <taxon>Agaricomycetidae</taxon>
        <taxon>Atheliales</taxon>
        <taxon>Atheliaceae</taxon>
        <taxon>Piloderma</taxon>
    </lineage>
</organism>
<dbReference type="AlphaFoldDB" id="A0A0C3EZV2"/>